<feature type="domain" description="ABC transmembrane type-1" evidence="13">
    <location>
        <begin position="40"/>
        <end position="328"/>
    </location>
</feature>
<feature type="transmembrane region" description="Helical" evidence="11">
    <location>
        <begin position="264"/>
        <end position="287"/>
    </location>
</feature>
<evidence type="ECO:0000256" key="7">
    <source>
        <dbReference type="ARBA" id="ARBA00022989"/>
    </source>
</evidence>
<dbReference type="CDD" id="cd18577">
    <property type="entry name" value="ABC_6TM_Pgp_ABCB1_D1_like"/>
    <property type="match status" value="1"/>
</dbReference>
<feature type="region of interest" description="Disordered" evidence="10">
    <location>
        <begin position="618"/>
        <end position="662"/>
    </location>
</feature>
<dbReference type="InterPro" id="IPR027417">
    <property type="entry name" value="P-loop_NTPase"/>
</dbReference>
<accession>A0A835RS01</accession>
<evidence type="ECO:0000256" key="10">
    <source>
        <dbReference type="SAM" id="MobiDB-lite"/>
    </source>
</evidence>
<keyword evidence="7 11" id="KW-1133">Transmembrane helix</keyword>
<evidence type="ECO:0000259" key="12">
    <source>
        <dbReference type="PROSITE" id="PS50893"/>
    </source>
</evidence>
<dbReference type="FunFam" id="3.40.50.300:FF:000205">
    <property type="entry name" value="ABC transporter B family member 4"/>
    <property type="match status" value="1"/>
</dbReference>
<feature type="transmembrane region" description="Helical" evidence="11">
    <location>
        <begin position="36"/>
        <end position="64"/>
    </location>
</feature>
<dbReference type="PANTHER" id="PTHR45136">
    <property type="entry name" value="ABC TRANSPORTER DOMAIN-CONTAINING PROTEIN"/>
    <property type="match status" value="1"/>
</dbReference>
<keyword evidence="9" id="KW-0325">Glycoprotein</keyword>
<dbReference type="InterPro" id="IPR011527">
    <property type="entry name" value="ABC1_TM_dom"/>
</dbReference>
<comment type="caution">
    <text evidence="14">The sequence shown here is derived from an EMBL/GenBank/DDBJ whole genome shotgun (WGS) entry which is preliminary data.</text>
</comment>
<evidence type="ECO:0000259" key="13">
    <source>
        <dbReference type="PROSITE" id="PS50929"/>
    </source>
</evidence>
<keyword evidence="2" id="KW-0813">Transport</keyword>
<dbReference type="Pfam" id="PF00005">
    <property type="entry name" value="ABC_tran"/>
    <property type="match status" value="1"/>
</dbReference>
<name>A0A835RS01_VANPL</name>
<evidence type="ECO:0000256" key="11">
    <source>
        <dbReference type="SAM" id="Phobius"/>
    </source>
</evidence>
<feature type="domain" description="ABC transporter" evidence="12">
    <location>
        <begin position="363"/>
        <end position="599"/>
    </location>
</feature>
<evidence type="ECO:0000256" key="8">
    <source>
        <dbReference type="ARBA" id="ARBA00023136"/>
    </source>
</evidence>
<dbReference type="Proteomes" id="UP000639772">
    <property type="component" value="Unassembled WGS sequence"/>
</dbReference>
<feature type="transmembrane region" description="Helical" evidence="11">
    <location>
        <begin position="302"/>
        <end position="327"/>
    </location>
</feature>
<dbReference type="Pfam" id="PF00664">
    <property type="entry name" value="ABC_membrane"/>
    <property type="match status" value="1"/>
</dbReference>
<gene>
    <name evidence="14" type="ORF">HPP92_004299</name>
</gene>
<feature type="compositionally biased region" description="Polar residues" evidence="10">
    <location>
        <begin position="618"/>
        <end position="631"/>
    </location>
</feature>
<dbReference type="Gene3D" id="1.20.1560.10">
    <property type="entry name" value="ABC transporter type 1, transmembrane domain"/>
    <property type="match status" value="1"/>
</dbReference>
<dbReference type="GO" id="GO:0140359">
    <property type="term" value="F:ABC-type transporter activity"/>
    <property type="evidence" value="ECO:0007669"/>
    <property type="project" value="InterPro"/>
</dbReference>
<organism evidence="14 15">
    <name type="scientific">Vanilla planifolia</name>
    <name type="common">Vanilla</name>
    <dbReference type="NCBI Taxonomy" id="51239"/>
    <lineage>
        <taxon>Eukaryota</taxon>
        <taxon>Viridiplantae</taxon>
        <taxon>Streptophyta</taxon>
        <taxon>Embryophyta</taxon>
        <taxon>Tracheophyta</taxon>
        <taxon>Spermatophyta</taxon>
        <taxon>Magnoliopsida</taxon>
        <taxon>Liliopsida</taxon>
        <taxon>Asparagales</taxon>
        <taxon>Orchidaceae</taxon>
        <taxon>Vanilloideae</taxon>
        <taxon>Vanilleae</taxon>
        <taxon>Vanilla</taxon>
    </lineage>
</organism>
<reference evidence="14 15" key="1">
    <citation type="journal article" date="2020" name="Nat. Food">
        <title>A phased Vanilla planifolia genome enables genetic improvement of flavour and production.</title>
        <authorList>
            <person name="Hasing T."/>
            <person name="Tang H."/>
            <person name="Brym M."/>
            <person name="Khazi F."/>
            <person name="Huang T."/>
            <person name="Chambers A.H."/>
        </authorList>
    </citation>
    <scope>NUCLEOTIDE SEQUENCE [LARGE SCALE GENOMIC DNA]</scope>
    <source>
        <tissue evidence="14">Leaf</tissue>
    </source>
</reference>
<dbReference type="Gene3D" id="3.40.50.300">
    <property type="entry name" value="P-loop containing nucleotide triphosphate hydrolases"/>
    <property type="match status" value="1"/>
</dbReference>
<evidence type="ECO:0000256" key="4">
    <source>
        <dbReference type="ARBA" id="ARBA00022737"/>
    </source>
</evidence>
<evidence type="ECO:0000313" key="15">
    <source>
        <dbReference type="Proteomes" id="UP000639772"/>
    </source>
</evidence>
<dbReference type="InterPro" id="IPR003439">
    <property type="entry name" value="ABC_transporter-like_ATP-bd"/>
</dbReference>
<comment type="similarity">
    <text evidence="1">Belongs to the ABC transporter superfamily. ABCB family. Multidrug resistance exporter (TC 3.A.1.201) subfamily.</text>
</comment>
<dbReference type="PROSITE" id="PS50893">
    <property type="entry name" value="ABC_TRANSPORTER_2"/>
    <property type="match status" value="1"/>
</dbReference>
<dbReference type="SMART" id="SM00382">
    <property type="entry name" value="AAA"/>
    <property type="match status" value="1"/>
</dbReference>
<evidence type="ECO:0000256" key="9">
    <source>
        <dbReference type="ARBA" id="ARBA00023180"/>
    </source>
</evidence>
<evidence type="ECO:0000256" key="5">
    <source>
        <dbReference type="ARBA" id="ARBA00022741"/>
    </source>
</evidence>
<sequence length="662" mass="72283">MVEIEEHGSKEMVNVDKTSTSRSIFSIFSQADAIDYCLMALGCAGAIADGVQMPMIFFFSSMFFNDIGSNTTYRSLTISSINRTLSLFLYTAVASLGASFLEAYCWTRTAERQGSRMRVRYLSSLLWQEVGYFDLKGPSTSEIVNSVSSDSLAIQDVLSEKVPNFLMCCSHFVGGYIVAFILDWRLALVSFPMAVLLLIPSMIYGRVLLRLARKTLMEYNKANEIAEQAFFAIRTVYAFTAEQRTLAAFSSALKRTVRYGLRQGLIKGFAIGSTGIMFGVWAFMVWYGGHLTANKGSKGGNLYAAGIAIINGGITLGSGLSNVKYFVEAIAVAERMKEVIDRKPAIDLENREGEEMESLKGEVEFREVRFSYPARAETEVLKGFSMKVLACKTVALVGESGSGKSTAIALLQRFYDPTGGKILLDGVEISRLRLKWLRAQMGLVSQEPVLFATTIKENILFGKEDATLDEVIAATKAANAHDFISHLPWGYDTQVGEQGGQLSGGQKQRIAIARAIIRCPKILLLDEATSALDSESERIVQGAIDAAAAGCTTIVIAHRLSTVRNADTIAFVHEGQVIESGTHDELLANHNSRYSSLASLNKNTADVNMNHSSIFSPVTGQSFSSTPNARSFSEGESAFDNGEQDLECKKGKGKHGRRSFGC</sequence>
<keyword evidence="4" id="KW-0677">Repeat</keyword>
<dbReference type="InterPro" id="IPR036640">
    <property type="entry name" value="ABC1_TM_sf"/>
</dbReference>
<dbReference type="SUPFAM" id="SSF90123">
    <property type="entry name" value="ABC transporter transmembrane region"/>
    <property type="match status" value="1"/>
</dbReference>
<evidence type="ECO:0000256" key="3">
    <source>
        <dbReference type="ARBA" id="ARBA00022692"/>
    </source>
</evidence>
<dbReference type="InterPro" id="IPR017871">
    <property type="entry name" value="ABC_transporter-like_CS"/>
</dbReference>
<keyword evidence="3 11" id="KW-0812">Transmembrane</keyword>
<dbReference type="PANTHER" id="PTHR45136:SF2">
    <property type="entry name" value="ABC TRANSPORTER DOMAIN-CONTAINING PROTEIN"/>
    <property type="match status" value="1"/>
</dbReference>
<dbReference type="GO" id="GO:0016020">
    <property type="term" value="C:membrane"/>
    <property type="evidence" value="ECO:0007669"/>
    <property type="project" value="InterPro"/>
</dbReference>
<feature type="transmembrane region" description="Helical" evidence="11">
    <location>
        <begin position="84"/>
        <end position="107"/>
    </location>
</feature>
<evidence type="ECO:0000313" key="14">
    <source>
        <dbReference type="EMBL" id="KAG0493305.1"/>
    </source>
</evidence>
<proteinExistence type="inferred from homology"/>
<dbReference type="AlphaFoldDB" id="A0A835RS01"/>
<dbReference type="PROSITE" id="PS50929">
    <property type="entry name" value="ABC_TM1F"/>
    <property type="match status" value="1"/>
</dbReference>
<dbReference type="PROSITE" id="PS00211">
    <property type="entry name" value="ABC_TRANSPORTER_1"/>
    <property type="match status" value="1"/>
</dbReference>
<feature type="transmembrane region" description="Helical" evidence="11">
    <location>
        <begin position="164"/>
        <end position="182"/>
    </location>
</feature>
<keyword evidence="6" id="KW-0067">ATP-binding</keyword>
<evidence type="ECO:0000256" key="6">
    <source>
        <dbReference type="ARBA" id="ARBA00022840"/>
    </source>
</evidence>
<dbReference type="OrthoDB" id="781228at2759"/>
<feature type="transmembrane region" description="Helical" evidence="11">
    <location>
        <begin position="188"/>
        <end position="209"/>
    </location>
</feature>
<dbReference type="GO" id="GO:0005524">
    <property type="term" value="F:ATP binding"/>
    <property type="evidence" value="ECO:0007669"/>
    <property type="project" value="UniProtKB-KW"/>
</dbReference>
<keyword evidence="5" id="KW-0547">Nucleotide-binding</keyword>
<keyword evidence="8 11" id="KW-0472">Membrane</keyword>
<evidence type="ECO:0000256" key="2">
    <source>
        <dbReference type="ARBA" id="ARBA00022448"/>
    </source>
</evidence>
<dbReference type="CDD" id="cd03249">
    <property type="entry name" value="ABC_MTABC3_MDL1_MDL2"/>
    <property type="match status" value="1"/>
</dbReference>
<dbReference type="GO" id="GO:0016887">
    <property type="term" value="F:ATP hydrolysis activity"/>
    <property type="evidence" value="ECO:0007669"/>
    <property type="project" value="InterPro"/>
</dbReference>
<feature type="compositionally biased region" description="Basic residues" evidence="10">
    <location>
        <begin position="651"/>
        <end position="662"/>
    </location>
</feature>
<dbReference type="SUPFAM" id="SSF52540">
    <property type="entry name" value="P-loop containing nucleoside triphosphate hydrolases"/>
    <property type="match status" value="1"/>
</dbReference>
<dbReference type="EMBL" id="JADCNM010000002">
    <property type="protein sequence ID" value="KAG0493305.1"/>
    <property type="molecule type" value="Genomic_DNA"/>
</dbReference>
<protein>
    <submittedName>
        <fullName evidence="14">Uncharacterized protein</fullName>
    </submittedName>
</protein>
<dbReference type="InterPro" id="IPR003593">
    <property type="entry name" value="AAA+_ATPase"/>
</dbReference>
<evidence type="ECO:0000256" key="1">
    <source>
        <dbReference type="ARBA" id="ARBA00007577"/>
    </source>
</evidence>